<organism evidence="1 2">
    <name type="scientific">Panagrolaimus sp. PS1159</name>
    <dbReference type="NCBI Taxonomy" id="55785"/>
    <lineage>
        <taxon>Eukaryota</taxon>
        <taxon>Metazoa</taxon>
        <taxon>Ecdysozoa</taxon>
        <taxon>Nematoda</taxon>
        <taxon>Chromadorea</taxon>
        <taxon>Rhabditida</taxon>
        <taxon>Tylenchina</taxon>
        <taxon>Panagrolaimomorpha</taxon>
        <taxon>Panagrolaimoidea</taxon>
        <taxon>Panagrolaimidae</taxon>
        <taxon>Panagrolaimus</taxon>
    </lineage>
</organism>
<dbReference type="Proteomes" id="UP000887580">
    <property type="component" value="Unplaced"/>
</dbReference>
<accession>A0AC35FPT8</accession>
<evidence type="ECO:0000313" key="2">
    <source>
        <dbReference type="WBParaSite" id="PS1159_v2.g19728.t1"/>
    </source>
</evidence>
<sequence length="118" mass="12474">MKKKAESKRTTKNVSTQQKDSGASKDGGGVSKMQLTTSNTPAPPTAEGKKVTVATCTKNAKEEVKKQAARAPDKGVNGLREEFAELKTGQSLEPQMAPGYNAIVSLSFNKYKIGGNGD</sequence>
<dbReference type="WBParaSite" id="PS1159_v2.g19728.t1">
    <property type="protein sequence ID" value="PS1159_v2.g19728.t1"/>
    <property type="gene ID" value="PS1159_v2.g19728"/>
</dbReference>
<protein>
    <submittedName>
        <fullName evidence="2">Uncharacterized protein</fullName>
    </submittedName>
</protein>
<name>A0AC35FPT8_9BILA</name>
<proteinExistence type="predicted"/>
<reference evidence="2" key="1">
    <citation type="submission" date="2022-11" db="UniProtKB">
        <authorList>
            <consortium name="WormBaseParasite"/>
        </authorList>
    </citation>
    <scope>IDENTIFICATION</scope>
</reference>
<evidence type="ECO:0000313" key="1">
    <source>
        <dbReference type="Proteomes" id="UP000887580"/>
    </source>
</evidence>